<dbReference type="Pfam" id="PF09186">
    <property type="entry name" value="DUF1949"/>
    <property type="match status" value="1"/>
</dbReference>
<name>A0A941CMN1_9CLOT</name>
<dbReference type="Gene3D" id="3.30.70.240">
    <property type="match status" value="1"/>
</dbReference>
<organism evidence="4 5">
    <name type="scientific">Proteiniclasticum sediminis</name>
    <dbReference type="NCBI Taxonomy" id="2804028"/>
    <lineage>
        <taxon>Bacteria</taxon>
        <taxon>Bacillati</taxon>
        <taxon>Bacillota</taxon>
        <taxon>Clostridia</taxon>
        <taxon>Eubacteriales</taxon>
        <taxon>Clostridiaceae</taxon>
        <taxon>Proteiniclasticum</taxon>
    </lineage>
</organism>
<reference evidence="4" key="1">
    <citation type="submission" date="2021-04" db="EMBL/GenBank/DDBJ databases">
        <title>Proteiniclasticum sedimins sp. nov., an obligate anaerobic bacterium isolated from anaerobic sludge.</title>
        <authorList>
            <person name="Liu J."/>
        </authorList>
    </citation>
    <scope>NUCLEOTIDE SEQUENCE</scope>
    <source>
        <strain evidence="4">BAD-10</strain>
    </source>
</reference>
<keyword evidence="5" id="KW-1185">Reference proteome</keyword>
<dbReference type="RefSeq" id="WP_211799894.1">
    <property type="nucleotide sequence ID" value="NZ_JAGSCS010000003.1"/>
</dbReference>
<dbReference type="Proteomes" id="UP000675379">
    <property type="component" value="Unassembled WGS sequence"/>
</dbReference>
<protein>
    <submittedName>
        <fullName evidence="4">YigZ family protein</fullName>
    </submittedName>
</protein>
<dbReference type="SUPFAM" id="SSF54211">
    <property type="entry name" value="Ribosomal protein S5 domain 2-like"/>
    <property type="match status" value="1"/>
</dbReference>
<dbReference type="InterPro" id="IPR020569">
    <property type="entry name" value="UPF0029_Impact_CS"/>
</dbReference>
<dbReference type="InterPro" id="IPR020568">
    <property type="entry name" value="Ribosomal_Su5_D2-typ_SF"/>
</dbReference>
<dbReference type="PANTHER" id="PTHR16301:SF20">
    <property type="entry name" value="IMPACT FAMILY MEMBER YIGZ"/>
    <property type="match status" value="1"/>
</dbReference>
<dbReference type="GO" id="GO:0006446">
    <property type="term" value="P:regulation of translational initiation"/>
    <property type="evidence" value="ECO:0007669"/>
    <property type="project" value="TreeGrafter"/>
</dbReference>
<dbReference type="InterPro" id="IPR001498">
    <property type="entry name" value="Impact_N"/>
</dbReference>
<dbReference type="Pfam" id="PF01205">
    <property type="entry name" value="Impact_N"/>
    <property type="match status" value="1"/>
</dbReference>
<gene>
    <name evidence="4" type="ORF">KCG48_03350</name>
</gene>
<dbReference type="InterPro" id="IPR015269">
    <property type="entry name" value="UPF0029_Impact_C"/>
</dbReference>
<dbReference type="InterPro" id="IPR035647">
    <property type="entry name" value="EFG_III/V"/>
</dbReference>
<dbReference type="AlphaFoldDB" id="A0A941CMN1"/>
<dbReference type="EMBL" id="JAGSCS010000003">
    <property type="protein sequence ID" value="MBR0575370.1"/>
    <property type="molecule type" value="Genomic_DNA"/>
</dbReference>
<feature type="domain" description="Impact N-terminal" evidence="2">
    <location>
        <begin position="18"/>
        <end position="123"/>
    </location>
</feature>
<evidence type="ECO:0000259" key="2">
    <source>
        <dbReference type="Pfam" id="PF01205"/>
    </source>
</evidence>
<evidence type="ECO:0000313" key="4">
    <source>
        <dbReference type="EMBL" id="MBR0575370.1"/>
    </source>
</evidence>
<evidence type="ECO:0000256" key="1">
    <source>
        <dbReference type="ARBA" id="ARBA00007665"/>
    </source>
</evidence>
<comment type="caution">
    <text evidence="4">The sequence shown here is derived from an EMBL/GenBank/DDBJ whole genome shotgun (WGS) entry which is preliminary data.</text>
</comment>
<accession>A0A941CMN1</accession>
<dbReference type="InterPro" id="IPR036956">
    <property type="entry name" value="Impact_N_sf"/>
</dbReference>
<dbReference type="GO" id="GO:0005737">
    <property type="term" value="C:cytoplasm"/>
    <property type="evidence" value="ECO:0007669"/>
    <property type="project" value="TreeGrafter"/>
</dbReference>
<evidence type="ECO:0000313" key="5">
    <source>
        <dbReference type="Proteomes" id="UP000675379"/>
    </source>
</evidence>
<proteinExistence type="inferred from homology"/>
<comment type="similarity">
    <text evidence="1">Belongs to the IMPACT family.</text>
</comment>
<dbReference type="InterPro" id="IPR015796">
    <property type="entry name" value="Impact_YigZ-like"/>
</dbReference>
<dbReference type="PROSITE" id="PS00910">
    <property type="entry name" value="UPF0029"/>
    <property type="match status" value="1"/>
</dbReference>
<sequence length="222" mass="25172">MKNYRTVKQQAEAEFVEKKSTFIGSVKRVFSEEEARAFIAEVKGRFKEARHHVFAYTIGEDMQIQRYSDDGEPQGTGGIPVLEVIRKNELRYTCIVVTRYFGGILLGAAGLTRAYVRGAVDALAQAGSVERVLGKEVMVETEYDLLGKIEHYLREHHQPIEHVEYTDKVLLQLYLPSEKASQVMTDLTNLTAGRAILTAGEEELFYQDEDGLQKGFEEQDMK</sequence>
<evidence type="ECO:0000259" key="3">
    <source>
        <dbReference type="Pfam" id="PF09186"/>
    </source>
</evidence>
<dbReference type="InterPro" id="IPR023582">
    <property type="entry name" value="Impact"/>
</dbReference>
<dbReference type="NCBIfam" id="TIGR00257">
    <property type="entry name" value="IMPACT_YIGZ"/>
    <property type="match status" value="1"/>
</dbReference>
<dbReference type="PANTHER" id="PTHR16301">
    <property type="entry name" value="IMPACT-RELATED"/>
    <property type="match status" value="1"/>
</dbReference>
<feature type="domain" description="UPF0029" evidence="3">
    <location>
        <begin position="140"/>
        <end position="194"/>
    </location>
</feature>
<dbReference type="Gene3D" id="3.30.230.30">
    <property type="entry name" value="Impact, N-terminal domain"/>
    <property type="match status" value="1"/>
</dbReference>
<dbReference type="SUPFAM" id="SSF54980">
    <property type="entry name" value="EF-G C-terminal domain-like"/>
    <property type="match status" value="1"/>
</dbReference>